<dbReference type="InterPro" id="IPR029063">
    <property type="entry name" value="SAM-dependent_MTases_sf"/>
</dbReference>
<organism evidence="1 2">
    <name type="scientific">Nocardia fusca</name>
    <dbReference type="NCBI Taxonomy" id="941183"/>
    <lineage>
        <taxon>Bacteria</taxon>
        <taxon>Bacillati</taxon>
        <taxon>Actinomycetota</taxon>
        <taxon>Actinomycetes</taxon>
        <taxon>Mycobacteriales</taxon>
        <taxon>Nocardiaceae</taxon>
        <taxon>Nocardia</taxon>
    </lineage>
</organism>
<evidence type="ECO:0000313" key="1">
    <source>
        <dbReference type="EMBL" id="MEV0361620.1"/>
    </source>
</evidence>
<dbReference type="GO" id="GO:0032259">
    <property type="term" value="P:methylation"/>
    <property type="evidence" value="ECO:0007669"/>
    <property type="project" value="UniProtKB-KW"/>
</dbReference>
<keyword evidence="1" id="KW-0489">Methyltransferase</keyword>
<protein>
    <submittedName>
        <fullName evidence="1">SAM-dependent methyltransferase</fullName>
        <ecNumber evidence="1">2.1.1.-</ecNumber>
    </submittedName>
</protein>
<dbReference type="InterPro" id="IPR006764">
    <property type="entry name" value="SAM_dep_MeTrfase_SAV2177_type"/>
</dbReference>
<dbReference type="Pfam" id="PF04672">
    <property type="entry name" value="Methyltransf_19"/>
    <property type="match status" value="1"/>
</dbReference>
<dbReference type="EMBL" id="JBFAIH010000001">
    <property type="protein sequence ID" value="MEV0361620.1"/>
    <property type="molecule type" value="Genomic_DNA"/>
</dbReference>
<dbReference type="PIRSF" id="PIRSF017393">
    <property type="entry name" value="MTase_SAV2177"/>
    <property type="match status" value="1"/>
</dbReference>
<accession>A0ABV3F254</accession>
<keyword evidence="1" id="KW-0808">Transferase</keyword>
<dbReference type="RefSeq" id="WP_357972695.1">
    <property type="nucleotide sequence ID" value="NZ_JBFAIH010000001.1"/>
</dbReference>
<keyword evidence="2" id="KW-1185">Reference proteome</keyword>
<proteinExistence type="predicted"/>
<dbReference type="Proteomes" id="UP001551658">
    <property type="component" value="Unassembled WGS sequence"/>
</dbReference>
<gene>
    <name evidence="1" type="ORF">AB0H72_02855</name>
</gene>
<dbReference type="Gene3D" id="3.40.50.150">
    <property type="entry name" value="Vaccinia Virus protein VP39"/>
    <property type="match status" value="1"/>
</dbReference>
<evidence type="ECO:0000313" key="2">
    <source>
        <dbReference type="Proteomes" id="UP001551658"/>
    </source>
</evidence>
<comment type="caution">
    <text evidence="1">The sequence shown here is derived from an EMBL/GenBank/DDBJ whole genome shotgun (WGS) entry which is preliminary data.</text>
</comment>
<dbReference type="SUPFAM" id="SSF53335">
    <property type="entry name" value="S-adenosyl-L-methionine-dependent methyltransferases"/>
    <property type="match status" value="1"/>
</dbReference>
<name>A0ABV3F254_9NOCA</name>
<sequence>MKGEEELMRSHSYAGTCLPVGADITRPSIARAYDYSLGGKDNYDVDRAAFERILAVAPQQREVSRMNREWLYRVVRYLAGQAGIDQFLDVGAGLPAVVNTHEVAQLGNRTARVVYVDNDPLCAAHGRAMLAQNAFTHVVCGDLLEEGTLLENGEVLGYLELDRPVGLIVCGLLHHLHDALDPAGVMREYIERLPRGSYVAISHFWDPAEEDPELHRLAVRLERAFVDGGLGSGWYRTREQIRAYFCGLELLEPGLVPLDDWWPSGPAVQARPPEALMLGGLAYKPASVLSLR</sequence>
<dbReference type="EC" id="2.1.1.-" evidence="1"/>
<reference evidence="1 2" key="1">
    <citation type="submission" date="2024-06" db="EMBL/GenBank/DDBJ databases">
        <title>The Natural Products Discovery Center: Release of the First 8490 Sequenced Strains for Exploring Actinobacteria Biosynthetic Diversity.</title>
        <authorList>
            <person name="Kalkreuter E."/>
            <person name="Kautsar S.A."/>
            <person name="Yang D."/>
            <person name="Bader C.D."/>
            <person name="Teijaro C.N."/>
            <person name="Fluegel L."/>
            <person name="Davis C.M."/>
            <person name="Simpson J.R."/>
            <person name="Lauterbach L."/>
            <person name="Steele A.D."/>
            <person name="Gui C."/>
            <person name="Meng S."/>
            <person name="Li G."/>
            <person name="Viehrig K."/>
            <person name="Ye F."/>
            <person name="Su P."/>
            <person name="Kiefer A.F."/>
            <person name="Nichols A."/>
            <person name="Cepeda A.J."/>
            <person name="Yan W."/>
            <person name="Fan B."/>
            <person name="Jiang Y."/>
            <person name="Adhikari A."/>
            <person name="Zheng C.-J."/>
            <person name="Schuster L."/>
            <person name="Cowan T.M."/>
            <person name="Smanski M.J."/>
            <person name="Chevrette M.G."/>
            <person name="De Carvalho L.P.S."/>
            <person name="Shen B."/>
        </authorList>
    </citation>
    <scope>NUCLEOTIDE SEQUENCE [LARGE SCALE GENOMIC DNA]</scope>
    <source>
        <strain evidence="1 2">NPDC050671</strain>
    </source>
</reference>
<dbReference type="GO" id="GO:0008168">
    <property type="term" value="F:methyltransferase activity"/>
    <property type="evidence" value="ECO:0007669"/>
    <property type="project" value="UniProtKB-KW"/>
</dbReference>